<protein>
    <recommendedName>
        <fullName evidence="3">Transposase IS30-like HTH domain-containing protein</fullName>
    </recommendedName>
</protein>
<sequence>MRNYNRISSKNREEIMVYSANGNSQETIAKKTGFSQSTISRELKKGEDRSVYNPFLAQRKITLFVKHRYRTLKKNDSTWRVIQNHLAIRWSPYEIMDLLHKSANDATIVPVSEKTIYNYLNFLYEGGDEKAGAARTSPKRQNAQHEGNKKRGKPANITLIDERPEEVNARTVPGHWEGDLIIGKDHKSALSVIVEQQTR</sequence>
<gene>
    <name evidence="4" type="ORF">SPIRO4BDMA_40237</name>
</gene>
<dbReference type="GO" id="GO:0005829">
    <property type="term" value="C:cytosol"/>
    <property type="evidence" value="ECO:0007669"/>
    <property type="project" value="TreeGrafter"/>
</dbReference>
<dbReference type="PANTHER" id="PTHR10948">
    <property type="entry name" value="TRANSPOSASE"/>
    <property type="match status" value="1"/>
</dbReference>
<evidence type="ECO:0000256" key="1">
    <source>
        <dbReference type="ARBA" id="ARBA00023172"/>
    </source>
</evidence>
<dbReference type="InterPro" id="IPR025246">
    <property type="entry name" value="IS30-like_HTH"/>
</dbReference>
<dbReference type="NCBIfam" id="NF033563">
    <property type="entry name" value="transpos_IS30"/>
    <property type="match status" value="1"/>
</dbReference>
<dbReference type="GO" id="GO:0032196">
    <property type="term" value="P:transposition"/>
    <property type="evidence" value="ECO:0007669"/>
    <property type="project" value="TreeGrafter"/>
</dbReference>
<keyword evidence="1" id="KW-0233">DNA recombination</keyword>
<dbReference type="InterPro" id="IPR051917">
    <property type="entry name" value="Transposase-Integrase"/>
</dbReference>
<accession>A0A3P3XN17</accession>
<proteinExistence type="predicted"/>
<evidence type="ECO:0000313" key="4">
    <source>
        <dbReference type="EMBL" id="SLM17668.1"/>
    </source>
</evidence>
<dbReference type="GO" id="GO:0004803">
    <property type="term" value="F:transposase activity"/>
    <property type="evidence" value="ECO:0007669"/>
    <property type="project" value="TreeGrafter"/>
</dbReference>
<evidence type="ECO:0000259" key="3">
    <source>
        <dbReference type="Pfam" id="PF13936"/>
    </source>
</evidence>
<dbReference type="GO" id="GO:0006310">
    <property type="term" value="P:DNA recombination"/>
    <property type="evidence" value="ECO:0007669"/>
    <property type="project" value="UniProtKB-KW"/>
</dbReference>
<feature type="domain" description="Transposase IS30-like HTH" evidence="3">
    <location>
        <begin position="4"/>
        <end position="45"/>
    </location>
</feature>
<dbReference type="Pfam" id="PF13936">
    <property type="entry name" value="HTH_38"/>
    <property type="match status" value="1"/>
</dbReference>
<dbReference type="PANTHER" id="PTHR10948:SF23">
    <property type="entry name" value="TRANSPOSASE INSI FOR INSERTION SEQUENCE ELEMENT IS30A-RELATED"/>
    <property type="match status" value="1"/>
</dbReference>
<dbReference type="AlphaFoldDB" id="A0A3P3XN17"/>
<evidence type="ECO:0000256" key="2">
    <source>
        <dbReference type="SAM" id="MobiDB-lite"/>
    </source>
</evidence>
<dbReference type="InterPro" id="IPR053392">
    <property type="entry name" value="Transposase_IS30-like"/>
</dbReference>
<feature type="region of interest" description="Disordered" evidence="2">
    <location>
        <begin position="130"/>
        <end position="156"/>
    </location>
</feature>
<name>A0A3P3XN17_9SPIR</name>
<dbReference type="EMBL" id="FWDO01000004">
    <property type="protein sequence ID" value="SLM17668.1"/>
    <property type="molecule type" value="Genomic_DNA"/>
</dbReference>
<reference evidence="4" key="1">
    <citation type="submission" date="2017-02" db="EMBL/GenBank/DDBJ databases">
        <authorList>
            <person name="Regsiter A."/>
            <person name="William W."/>
        </authorList>
    </citation>
    <scope>NUCLEOTIDE SEQUENCE</scope>
    <source>
        <strain evidence="4">BdmA 4</strain>
    </source>
</reference>
<organism evidence="4">
    <name type="scientific">uncultured spirochete</name>
    <dbReference type="NCBI Taxonomy" id="156406"/>
    <lineage>
        <taxon>Bacteria</taxon>
        <taxon>Pseudomonadati</taxon>
        <taxon>Spirochaetota</taxon>
        <taxon>Spirochaetia</taxon>
        <taxon>Spirochaetales</taxon>
        <taxon>environmental samples</taxon>
    </lineage>
</organism>